<keyword evidence="1" id="KW-0175">Coiled coil</keyword>
<evidence type="ECO:0000313" key="2">
    <source>
        <dbReference type="EMBL" id="OAO18137.1"/>
    </source>
</evidence>
<comment type="caution">
    <text evidence="2">The sequence shown here is derived from an EMBL/GenBank/DDBJ whole genome shotgun (WGS) entry which is preliminary data.</text>
</comment>
<proteinExistence type="predicted"/>
<dbReference type="EMBL" id="LXWW01000005">
    <property type="protein sequence ID" value="OAO18137.1"/>
    <property type="molecule type" value="Genomic_DNA"/>
</dbReference>
<protein>
    <submittedName>
        <fullName evidence="2">Uncharacterized protein</fullName>
    </submittedName>
</protein>
<feature type="coiled-coil region" evidence="1">
    <location>
        <begin position="10"/>
        <end position="44"/>
    </location>
</feature>
<gene>
    <name evidence="2" type="ORF">AV274_0121</name>
</gene>
<keyword evidence="3" id="KW-1185">Reference proteome</keyword>
<sequence length="395" mass="44845">MDAPISIRDYSELKLEIVCLKAELEAQKEINSKYQAEFQALLRETNDKYMAEINRLKGIPVESQKPEKAVIASEDIKRCILSALQHNNLEEYIYIVLEPALIETKCKAVSKDIHTAMLQSFSLLTSFDPEPLFQRVDLFASIQYFLVTRYSSPSLIDLCMNRLQDVLQLELKKSFSRSALGRFPPWYVATVLVYYDLCRRFDCVELFKSVLFTILLKAGEFPLYLLGALFQFDAAAFSETTTCDVLVNAIIGSVLHSIADPPAVVASMVAHYAGVSGAWEERVTEIEQEVLQCVLDEEDYAQEKAQYVVAGKCLVLLYVYKGGQYAVESLVNNGIVQRIDDKQFAPDYRTFLLYLVLWIAETNLFGGEWAQIRRGLVKVDVCTSAIQEEFAFLFQ</sequence>
<evidence type="ECO:0000313" key="3">
    <source>
        <dbReference type="Proteomes" id="UP000078348"/>
    </source>
</evidence>
<dbReference type="Proteomes" id="UP000078348">
    <property type="component" value="Unassembled WGS sequence"/>
</dbReference>
<organism evidence="2 3">
    <name type="scientific">Blastocystis sp. subtype 1 (strain ATCC 50177 / NandII)</name>
    <dbReference type="NCBI Taxonomy" id="478820"/>
    <lineage>
        <taxon>Eukaryota</taxon>
        <taxon>Sar</taxon>
        <taxon>Stramenopiles</taxon>
        <taxon>Bigyra</taxon>
        <taxon>Opalozoa</taxon>
        <taxon>Opalinata</taxon>
        <taxon>Blastocystidae</taxon>
        <taxon>Blastocystis</taxon>
    </lineage>
</organism>
<reference evidence="2 3" key="1">
    <citation type="submission" date="2016-05" db="EMBL/GenBank/DDBJ databases">
        <title>Nuclear genome of Blastocystis sp. subtype 1 NandII.</title>
        <authorList>
            <person name="Gentekaki E."/>
            <person name="Curtis B."/>
            <person name="Stairs C."/>
            <person name="Eme L."/>
            <person name="Herman E."/>
            <person name="Klimes V."/>
            <person name="Arias M.C."/>
            <person name="Elias M."/>
            <person name="Hilliou F."/>
            <person name="Klute M."/>
            <person name="Malik S.-B."/>
            <person name="Pightling A."/>
            <person name="Rachubinski R."/>
            <person name="Salas D."/>
            <person name="Schlacht A."/>
            <person name="Suga H."/>
            <person name="Archibald J."/>
            <person name="Ball S.G."/>
            <person name="Clark G."/>
            <person name="Dacks J."/>
            <person name="Van Der Giezen M."/>
            <person name="Tsaousis A."/>
            <person name="Roger A."/>
        </authorList>
    </citation>
    <scope>NUCLEOTIDE SEQUENCE [LARGE SCALE GENOMIC DNA]</scope>
    <source>
        <strain evidence="3">ATCC 50177 / NandII</strain>
    </source>
</reference>
<dbReference type="OrthoDB" id="10542396at2759"/>
<accession>A0A196SPN9</accession>
<dbReference type="AlphaFoldDB" id="A0A196SPN9"/>
<evidence type="ECO:0000256" key="1">
    <source>
        <dbReference type="SAM" id="Coils"/>
    </source>
</evidence>
<name>A0A196SPN9_BLAHN</name>